<organism evidence="2 3">
    <name type="scientific">Erwinia pyri</name>
    <dbReference type="NCBI Taxonomy" id="3062598"/>
    <lineage>
        <taxon>Bacteria</taxon>
        <taxon>Pseudomonadati</taxon>
        <taxon>Pseudomonadota</taxon>
        <taxon>Gammaproteobacteria</taxon>
        <taxon>Enterobacterales</taxon>
        <taxon>Erwiniaceae</taxon>
        <taxon>Erwinia</taxon>
    </lineage>
</organism>
<gene>
    <name evidence="2" type="ORF">Q3V30_21790</name>
</gene>
<dbReference type="Gene3D" id="3.30.70.270">
    <property type="match status" value="1"/>
</dbReference>
<sequence length="115" mass="12632">MTNSLSGLKNRHGFSVRNQVYPQIGMHSIIAIDIDHSDSCRYHASDRVLFSLAALLRFLSRSGEVVLRFGGEDLIFFLSHTVVAGGLMLAKCVRQTVAALTFPHAERVIHPAGGR</sequence>
<dbReference type="Pfam" id="PF00990">
    <property type="entry name" value="GGDEF"/>
    <property type="match status" value="1"/>
</dbReference>
<dbReference type="InterPro" id="IPR043128">
    <property type="entry name" value="Rev_trsase/Diguanyl_cyclase"/>
</dbReference>
<dbReference type="KEGG" id="epi:Q3V30_21790"/>
<name>A0AA50DNK0_9GAMM</name>
<dbReference type="RefSeq" id="WP_306213346.1">
    <property type="nucleotide sequence ID" value="NZ_CP132354.1"/>
</dbReference>
<reference evidence="2 3" key="1">
    <citation type="submission" date="2023-07" db="EMBL/GenBank/DDBJ databases">
        <title>Pathogenic bacteria of pear tree diseases.</title>
        <authorList>
            <person name="Zhang Z."/>
            <person name="He L."/>
            <person name="Huang R."/>
        </authorList>
    </citation>
    <scope>NUCLEOTIDE SEQUENCE [LARGE SCALE GENOMIC DNA]</scope>
    <source>
        <strain evidence="2 3">DE2</strain>
        <plasmid evidence="2 3">unnamed1</plasmid>
    </source>
</reference>
<evidence type="ECO:0000259" key="1">
    <source>
        <dbReference type="PROSITE" id="PS50887"/>
    </source>
</evidence>
<dbReference type="PROSITE" id="PS50887">
    <property type="entry name" value="GGDEF"/>
    <property type="match status" value="1"/>
</dbReference>
<dbReference type="AlphaFoldDB" id="A0AA50DNK0"/>
<evidence type="ECO:0000313" key="3">
    <source>
        <dbReference type="Proteomes" id="UP001228139"/>
    </source>
</evidence>
<protein>
    <submittedName>
        <fullName evidence="2">Diguanylate cyclase</fullName>
        <ecNumber evidence="2">2.7.7.65</ecNumber>
    </submittedName>
</protein>
<dbReference type="Proteomes" id="UP001228139">
    <property type="component" value="Plasmid unnamed1"/>
</dbReference>
<dbReference type="GO" id="GO:0052621">
    <property type="term" value="F:diguanylate cyclase activity"/>
    <property type="evidence" value="ECO:0007669"/>
    <property type="project" value="UniProtKB-EC"/>
</dbReference>
<keyword evidence="3" id="KW-1185">Reference proteome</keyword>
<feature type="domain" description="GGDEF" evidence="1">
    <location>
        <begin position="25"/>
        <end position="115"/>
    </location>
</feature>
<accession>A0AA50DNK0</accession>
<dbReference type="EMBL" id="CP132354">
    <property type="protein sequence ID" value="WLS81100.1"/>
    <property type="molecule type" value="Genomic_DNA"/>
</dbReference>
<dbReference type="NCBIfam" id="TIGR00254">
    <property type="entry name" value="GGDEF"/>
    <property type="match status" value="1"/>
</dbReference>
<keyword evidence="2" id="KW-0808">Transferase</keyword>
<dbReference type="InterPro" id="IPR000160">
    <property type="entry name" value="GGDEF_dom"/>
</dbReference>
<proteinExistence type="predicted"/>
<keyword evidence="2" id="KW-0548">Nucleotidyltransferase</keyword>
<keyword evidence="2" id="KW-0614">Plasmid</keyword>
<evidence type="ECO:0000313" key="2">
    <source>
        <dbReference type="EMBL" id="WLS81100.1"/>
    </source>
</evidence>
<geneLocation type="plasmid" evidence="2 3">
    <name>unnamed1</name>
</geneLocation>
<dbReference type="EC" id="2.7.7.65" evidence="2"/>
<dbReference type="SUPFAM" id="SSF55073">
    <property type="entry name" value="Nucleotide cyclase"/>
    <property type="match status" value="1"/>
</dbReference>
<dbReference type="InterPro" id="IPR029787">
    <property type="entry name" value="Nucleotide_cyclase"/>
</dbReference>